<evidence type="ECO:0000313" key="2">
    <source>
        <dbReference type="EMBL" id="KAF7635012.1"/>
    </source>
</evidence>
<feature type="region of interest" description="Disordered" evidence="1">
    <location>
        <begin position="47"/>
        <end position="96"/>
    </location>
</feature>
<organism evidence="2 3">
    <name type="scientific">Meloidogyne graminicola</name>
    <dbReference type="NCBI Taxonomy" id="189291"/>
    <lineage>
        <taxon>Eukaryota</taxon>
        <taxon>Metazoa</taxon>
        <taxon>Ecdysozoa</taxon>
        <taxon>Nematoda</taxon>
        <taxon>Chromadorea</taxon>
        <taxon>Rhabditida</taxon>
        <taxon>Tylenchina</taxon>
        <taxon>Tylenchomorpha</taxon>
        <taxon>Tylenchoidea</taxon>
        <taxon>Meloidogynidae</taxon>
        <taxon>Meloidogyninae</taxon>
        <taxon>Meloidogyne</taxon>
    </lineage>
</organism>
<feature type="compositionally biased region" description="Polar residues" evidence="1">
    <location>
        <begin position="211"/>
        <end position="234"/>
    </location>
</feature>
<feature type="compositionally biased region" description="Low complexity" evidence="1">
    <location>
        <begin position="75"/>
        <end position="90"/>
    </location>
</feature>
<proteinExistence type="predicted"/>
<dbReference type="EMBL" id="JABEBT010000048">
    <property type="protein sequence ID" value="KAF7635012.1"/>
    <property type="molecule type" value="Genomic_DNA"/>
</dbReference>
<accession>A0A8S9ZP73</accession>
<feature type="region of interest" description="Disordered" evidence="1">
    <location>
        <begin position="211"/>
        <end position="248"/>
    </location>
</feature>
<feature type="compositionally biased region" description="Polar residues" evidence="1">
    <location>
        <begin position="389"/>
        <end position="399"/>
    </location>
</feature>
<reference evidence="2" key="1">
    <citation type="journal article" date="2020" name="Ecol. Evol.">
        <title>Genome structure and content of the rice root-knot nematode (Meloidogyne graminicola).</title>
        <authorList>
            <person name="Phan N.T."/>
            <person name="Danchin E.G.J."/>
            <person name="Klopp C."/>
            <person name="Perfus-Barbeoch L."/>
            <person name="Kozlowski D.K."/>
            <person name="Koutsovoulos G.D."/>
            <person name="Lopez-Roques C."/>
            <person name="Bouchez O."/>
            <person name="Zahm M."/>
            <person name="Besnard G."/>
            <person name="Bellafiore S."/>
        </authorList>
    </citation>
    <scope>NUCLEOTIDE SEQUENCE</scope>
    <source>
        <strain evidence="2">VN-18</strain>
    </source>
</reference>
<evidence type="ECO:0000313" key="3">
    <source>
        <dbReference type="Proteomes" id="UP000605970"/>
    </source>
</evidence>
<dbReference type="AlphaFoldDB" id="A0A8S9ZP73"/>
<protein>
    <submittedName>
        <fullName evidence="2">Uncharacterized protein</fullName>
    </submittedName>
</protein>
<evidence type="ECO:0000256" key="1">
    <source>
        <dbReference type="SAM" id="MobiDB-lite"/>
    </source>
</evidence>
<dbReference type="OrthoDB" id="5900612at2759"/>
<comment type="caution">
    <text evidence="2">The sequence shown here is derived from an EMBL/GenBank/DDBJ whole genome shotgun (WGS) entry which is preliminary data.</text>
</comment>
<gene>
    <name evidence="2" type="ORF">Mgra_00005610</name>
</gene>
<keyword evidence="3" id="KW-1185">Reference proteome</keyword>
<name>A0A8S9ZP73_9BILA</name>
<feature type="region of interest" description="Disordered" evidence="1">
    <location>
        <begin position="389"/>
        <end position="420"/>
    </location>
</feature>
<dbReference type="Proteomes" id="UP000605970">
    <property type="component" value="Unassembled WGS sequence"/>
</dbReference>
<sequence length="490" mass="56615">MHSWIKANGDDSDSNATFDERISDIIPSTCGGGRRRISINSILSRHNNSISPFITPPRPENKAKKNQYPSKDLSNTRNNNNVFNTTPKTTGQKSAEKSKINLVAARKEPKTPPQSYSPFSEDEEVIHRLREKIEKHPLPGSGATRLQQLVNLPWRICFGPPESRGASSRELEVQRAGSSFKQIYTPLHKDFEPEIPLRDTPEIVHRSTQQNLFGQKNHQQQTEVPIPTTSTPQHKTLPRSPLRQDKQIQTDNVFENKYLYKNRHRSTSQFSTSSSRRDSAFTSKFGPSYFRLSPPHYHRPPPLPPPINVDSWALGPRHYRRIYLDGMCKRIRENEINQAKLRAQWKRFDEESRQELDELELLNREHELDIRRRQFEESLVEQNELEKSVFNSNNSQLPTSRPLPPPILKKTTVPRASRNSERVEIPRVAFSSPFSSSTNRSEDRRIDYAIKWQSNQDQLKKAKRTNSRINLKSNPTSIFQHIPGSSVTRR</sequence>